<name>A0AAV8P0V2_ENSVE</name>
<proteinExistence type="predicted"/>
<evidence type="ECO:0000256" key="1">
    <source>
        <dbReference type="SAM" id="MobiDB-lite"/>
    </source>
</evidence>
<feature type="compositionally biased region" description="Basic and acidic residues" evidence="1">
    <location>
        <begin position="24"/>
        <end position="35"/>
    </location>
</feature>
<gene>
    <name evidence="2" type="ORF">OPV22_031846</name>
</gene>
<dbReference type="AlphaFoldDB" id="A0AAV8P0V2"/>
<reference evidence="2 3" key="1">
    <citation type="submission" date="2022-12" db="EMBL/GenBank/DDBJ databases">
        <title>Chromosome-scale assembly of the Ensete ventricosum genome.</title>
        <authorList>
            <person name="Dussert Y."/>
            <person name="Stocks J."/>
            <person name="Wendawek A."/>
            <person name="Woldeyes F."/>
            <person name="Nichols R.A."/>
            <person name="Borrell J.S."/>
        </authorList>
    </citation>
    <scope>NUCLEOTIDE SEQUENCE [LARGE SCALE GENOMIC DNA]</scope>
    <source>
        <strain evidence="3">cv. Maze</strain>
        <tissue evidence="2">Seeds</tissue>
    </source>
</reference>
<feature type="compositionally biased region" description="Acidic residues" evidence="1">
    <location>
        <begin position="53"/>
        <end position="68"/>
    </location>
</feature>
<evidence type="ECO:0000313" key="2">
    <source>
        <dbReference type="EMBL" id="KAJ8458920.1"/>
    </source>
</evidence>
<feature type="region of interest" description="Disordered" evidence="1">
    <location>
        <begin position="1"/>
        <end position="77"/>
    </location>
</feature>
<comment type="caution">
    <text evidence="2">The sequence shown here is derived from an EMBL/GenBank/DDBJ whole genome shotgun (WGS) entry which is preliminary data.</text>
</comment>
<sequence length="77" mass="8929">MRGTDRFVSVQISPSPHQKSHPAAGERIKVRGFERRPKRRVPVIELKSTKETDEYEEDASEHDGEDEQETPRPTKEE</sequence>
<accession>A0AAV8P0V2</accession>
<protein>
    <recommendedName>
        <fullName evidence="4">SHSP domain-containing protein</fullName>
    </recommendedName>
</protein>
<dbReference type="Proteomes" id="UP001222027">
    <property type="component" value="Unassembled WGS sequence"/>
</dbReference>
<evidence type="ECO:0008006" key="4">
    <source>
        <dbReference type="Google" id="ProtNLM"/>
    </source>
</evidence>
<keyword evidence="3" id="KW-1185">Reference proteome</keyword>
<dbReference type="EMBL" id="JAQQAF010000009">
    <property type="protein sequence ID" value="KAJ8458920.1"/>
    <property type="molecule type" value="Genomic_DNA"/>
</dbReference>
<organism evidence="2 3">
    <name type="scientific">Ensete ventricosum</name>
    <name type="common">Abyssinian banana</name>
    <name type="synonym">Musa ensete</name>
    <dbReference type="NCBI Taxonomy" id="4639"/>
    <lineage>
        <taxon>Eukaryota</taxon>
        <taxon>Viridiplantae</taxon>
        <taxon>Streptophyta</taxon>
        <taxon>Embryophyta</taxon>
        <taxon>Tracheophyta</taxon>
        <taxon>Spermatophyta</taxon>
        <taxon>Magnoliopsida</taxon>
        <taxon>Liliopsida</taxon>
        <taxon>Zingiberales</taxon>
        <taxon>Musaceae</taxon>
        <taxon>Ensete</taxon>
    </lineage>
</organism>
<evidence type="ECO:0000313" key="3">
    <source>
        <dbReference type="Proteomes" id="UP001222027"/>
    </source>
</evidence>